<dbReference type="GO" id="GO:0048046">
    <property type="term" value="C:apoplast"/>
    <property type="evidence" value="ECO:0007669"/>
    <property type="project" value="InterPro"/>
</dbReference>
<dbReference type="GO" id="GO:0009627">
    <property type="term" value="P:systemic acquired resistance"/>
    <property type="evidence" value="ECO:0007669"/>
    <property type="project" value="InterPro"/>
</dbReference>
<dbReference type="AlphaFoldDB" id="A0AAP0AXZ6"/>
<keyword evidence="3" id="KW-1185">Reference proteome</keyword>
<name>A0AAP0AXZ6_9ASPA</name>
<dbReference type="InterPro" id="IPR044206">
    <property type="entry name" value="EGC1/2"/>
</dbReference>
<evidence type="ECO:0000259" key="1">
    <source>
        <dbReference type="Pfam" id="PF03330"/>
    </source>
</evidence>
<dbReference type="Proteomes" id="UP001418222">
    <property type="component" value="Unassembled WGS sequence"/>
</dbReference>
<feature type="domain" description="RlpA-like protein double-psi beta-barrel" evidence="1">
    <location>
        <begin position="20"/>
        <end position="94"/>
    </location>
</feature>
<evidence type="ECO:0000313" key="3">
    <source>
        <dbReference type="Proteomes" id="UP001418222"/>
    </source>
</evidence>
<dbReference type="InterPro" id="IPR009009">
    <property type="entry name" value="RlpA-like_DPBB"/>
</dbReference>
<dbReference type="Pfam" id="PF03330">
    <property type="entry name" value="DPBB_1"/>
    <property type="match status" value="1"/>
</dbReference>
<dbReference type="PANTHER" id="PTHR47295">
    <property type="entry name" value="EG45-LIKE DOMAIN CONTAINING PROTEIN 1-RELATED"/>
    <property type="match status" value="1"/>
</dbReference>
<dbReference type="EMBL" id="JBBWWQ010000019">
    <property type="protein sequence ID" value="KAK8918952.1"/>
    <property type="molecule type" value="Genomic_DNA"/>
</dbReference>
<protein>
    <recommendedName>
        <fullName evidence="1">RlpA-like protein double-psi beta-barrel domain-containing protein</fullName>
    </recommendedName>
</protein>
<reference evidence="2 3" key="1">
    <citation type="journal article" date="2022" name="Nat. Plants">
        <title>Genomes of leafy and leafless Platanthera orchids illuminate the evolution of mycoheterotrophy.</title>
        <authorList>
            <person name="Li M.H."/>
            <person name="Liu K.W."/>
            <person name="Li Z."/>
            <person name="Lu H.C."/>
            <person name="Ye Q.L."/>
            <person name="Zhang D."/>
            <person name="Wang J.Y."/>
            <person name="Li Y.F."/>
            <person name="Zhong Z.M."/>
            <person name="Liu X."/>
            <person name="Yu X."/>
            <person name="Liu D.K."/>
            <person name="Tu X.D."/>
            <person name="Liu B."/>
            <person name="Hao Y."/>
            <person name="Liao X.Y."/>
            <person name="Jiang Y.T."/>
            <person name="Sun W.H."/>
            <person name="Chen J."/>
            <person name="Chen Y.Q."/>
            <person name="Ai Y."/>
            <person name="Zhai J.W."/>
            <person name="Wu S.S."/>
            <person name="Zhou Z."/>
            <person name="Hsiao Y.Y."/>
            <person name="Wu W.L."/>
            <person name="Chen Y.Y."/>
            <person name="Lin Y.F."/>
            <person name="Hsu J.L."/>
            <person name="Li C.Y."/>
            <person name="Wang Z.W."/>
            <person name="Zhao X."/>
            <person name="Zhong W.Y."/>
            <person name="Ma X.K."/>
            <person name="Ma L."/>
            <person name="Huang J."/>
            <person name="Chen G.Z."/>
            <person name="Huang M.Z."/>
            <person name="Huang L."/>
            <person name="Peng D.H."/>
            <person name="Luo Y.B."/>
            <person name="Zou S.Q."/>
            <person name="Chen S.P."/>
            <person name="Lan S."/>
            <person name="Tsai W.C."/>
            <person name="Van de Peer Y."/>
            <person name="Liu Z.J."/>
        </authorList>
    </citation>
    <scope>NUCLEOTIDE SEQUENCE [LARGE SCALE GENOMIC DNA]</scope>
    <source>
        <strain evidence="2">Lor287</strain>
    </source>
</reference>
<dbReference type="InterPro" id="IPR036908">
    <property type="entry name" value="RlpA-like_sf"/>
</dbReference>
<dbReference type="PANTHER" id="PTHR47295:SF14">
    <property type="entry name" value="OS06G0688300 PROTEIN"/>
    <property type="match status" value="1"/>
</dbReference>
<proteinExistence type="predicted"/>
<comment type="caution">
    <text evidence="2">The sequence shown here is derived from an EMBL/GenBank/DDBJ whole genome shotgun (WGS) entry which is preliminary data.</text>
</comment>
<sequence>MRAASACFGFEDKGVALISLSDKLWDGGKACGSRYFLNCKRGNNDCTEHVGSTAGIVAMVVDNCGDCGGAAMLLSEEVFIGLGKLEVGTVLVSYQKSM</sequence>
<dbReference type="SUPFAM" id="SSF50685">
    <property type="entry name" value="Barwin-like endoglucanases"/>
    <property type="match status" value="1"/>
</dbReference>
<accession>A0AAP0AXZ6</accession>
<evidence type="ECO:0000313" key="2">
    <source>
        <dbReference type="EMBL" id="KAK8918952.1"/>
    </source>
</evidence>
<dbReference type="Gene3D" id="2.40.40.10">
    <property type="entry name" value="RlpA-like domain"/>
    <property type="match status" value="1"/>
</dbReference>
<organism evidence="2 3">
    <name type="scientific">Platanthera zijinensis</name>
    <dbReference type="NCBI Taxonomy" id="2320716"/>
    <lineage>
        <taxon>Eukaryota</taxon>
        <taxon>Viridiplantae</taxon>
        <taxon>Streptophyta</taxon>
        <taxon>Embryophyta</taxon>
        <taxon>Tracheophyta</taxon>
        <taxon>Spermatophyta</taxon>
        <taxon>Magnoliopsida</taxon>
        <taxon>Liliopsida</taxon>
        <taxon>Asparagales</taxon>
        <taxon>Orchidaceae</taxon>
        <taxon>Orchidoideae</taxon>
        <taxon>Orchideae</taxon>
        <taxon>Orchidinae</taxon>
        <taxon>Platanthera</taxon>
    </lineage>
</organism>
<gene>
    <name evidence="2" type="ORF">KSP39_PZI021472</name>
</gene>